<evidence type="ECO:0000313" key="3">
    <source>
        <dbReference type="Proteomes" id="UP000033066"/>
    </source>
</evidence>
<proteinExistence type="predicted"/>
<protein>
    <submittedName>
        <fullName evidence="2">dTDP-D-glucose 4,6-dehydratase</fullName>
    </submittedName>
</protein>
<accession>A0A0E3SLL9</accession>
<keyword evidence="1" id="KW-1133">Transmembrane helix</keyword>
<dbReference type="InterPro" id="IPR016626">
    <property type="entry name" value="UCP014897_arc"/>
</dbReference>
<dbReference type="PROSITE" id="PS51257">
    <property type="entry name" value="PROKAR_LIPOPROTEIN"/>
    <property type="match status" value="1"/>
</dbReference>
<dbReference type="OrthoDB" id="147074at2157"/>
<sequence>MKYGTRLITVHLVFLILIIFLFTGGCLEQSSGLNEKNGTEMTKEVDNDSLPNLYKDVQKTVVTTEEVGNNQSSSTGRLKTEAINLSDFEAGNSSLTGNYRLEAVDIELKAPSYELPLKKDEISNYGNFSGKISLSESDLKLLESNGFVVIKNPYNPGEEDITSMYSTLQEEEIPVFITTDSLLHLYHIQFDETLRLIEEREFYDTLWKTDLALLNASIEKYNSASGEEKEAAKRNAAYFSVALSLLQPKSKQIQKEDYYDSDYISFFPEDTAKQYRFETPDFVKKDVEAELALIEVHKGFAVSPIFHYEEDYSQYVPRGHYTRTEQLENYFKAFMWHGRMSMLLKGELIKSIDPEKDARIQTIQASLITSQLQSEPELLKNWDRIYEVTAFYVGFSDDLGPYEYMEALDSVFGSGERKFDEITVNELKTKLAEYEGPKIYGGTGNCVLEPPFTSEQADECLENTTGFRFMGQRFIPDSYVFSNLVWPYTGKYAGAGEYTDENKTPFTLVVTEAGPIRGFPRGLDVMALLGSGRAVYWLDELNDSSYENYSIQYGKMESEFSNFSAADWNRNLYWSWLYSLQPLLKVYGTGYPTFMQSNTWQDKELNTALASWTELRHDTILYAKQSETMDGSIAPVESEEKPVVGYLEPIPDFYARLLALTKMTKQGLSEMEVLNPRSESSLTSLEEILAKLQKISEKELKNEELTTEEYDFIKTFGDQLEGTNGADDDVKKTTIIADVHTDGNSGDVLEEGVGYVDMLVVAYKLPDGRILLGAGPVMSHYEFKQPMSDRLTNEKWREMLEEKPPERPEWSLTYRA</sequence>
<dbReference type="STRING" id="1434107.MSBR3_1045"/>
<dbReference type="KEGG" id="mbak:MSBR3_1045"/>
<dbReference type="EMBL" id="CP009517">
    <property type="protein sequence ID" value="AKB81623.1"/>
    <property type="molecule type" value="Genomic_DNA"/>
</dbReference>
<dbReference type="Pfam" id="PF11369">
    <property type="entry name" value="DUF3160"/>
    <property type="match status" value="1"/>
</dbReference>
<dbReference type="PATRIC" id="fig|1434107.4.peg.1372"/>
<dbReference type="AlphaFoldDB" id="A0A0E3SLL9"/>
<organism evidence="2 3">
    <name type="scientific">Methanosarcina barkeri 3</name>
    <dbReference type="NCBI Taxonomy" id="1434107"/>
    <lineage>
        <taxon>Archaea</taxon>
        <taxon>Methanobacteriati</taxon>
        <taxon>Methanobacteriota</taxon>
        <taxon>Stenosarchaea group</taxon>
        <taxon>Methanomicrobia</taxon>
        <taxon>Methanosarcinales</taxon>
        <taxon>Methanosarcinaceae</taxon>
        <taxon>Methanosarcina</taxon>
    </lineage>
</organism>
<evidence type="ECO:0000313" key="2">
    <source>
        <dbReference type="EMBL" id="AKB81623.1"/>
    </source>
</evidence>
<dbReference type="RefSeq" id="WP_048107049.1">
    <property type="nucleotide sequence ID" value="NZ_CP009517.1"/>
</dbReference>
<dbReference type="GeneID" id="24788544"/>
<keyword evidence="1" id="KW-0812">Transmembrane</keyword>
<keyword evidence="3" id="KW-1185">Reference proteome</keyword>
<dbReference type="Proteomes" id="UP000033066">
    <property type="component" value="Chromosome"/>
</dbReference>
<name>A0A0E3SLL9_METBA</name>
<feature type="transmembrane region" description="Helical" evidence="1">
    <location>
        <begin position="7"/>
        <end position="25"/>
    </location>
</feature>
<gene>
    <name evidence="2" type="ORF">MSBR3_1045</name>
</gene>
<keyword evidence="1" id="KW-0472">Membrane</keyword>
<evidence type="ECO:0000256" key="1">
    <source>
        <dbReference type="SAM" id="Phobius"/>
    </source>
</evidence>
<dbReference type="PIRSF" id="PIRSF014897">
    <property type="entry name" value="UCP014897"/>
    <property type="match status" value="1"/>
</dbReference>
<dbReference type="HOGENOM" id="CLU_015670_1_0_2"/>
<dbReference type="SMART" id="SM01325">
    <property type="entry name" value="DUF3160"/>
    <property type="match status" value="1"/>
</dbReference>
<dbReference type="InterPro" id="IPR022601">
    <property type="entry name" value="DUF3160"/>
</dbReference>
<reference evidence="2" key="1">
    <citation type="submission" date="2014-07" db="EMBL/GenBank/DDBJ databases">
        <title>Methanogenic archaea and the global carbon cycle.</title>
        <authorList>
            <person name="Henriksen J.R."/>
            <person name="Luke J."/>
            <person name="Reinhart S."/>
            <person name="Benedict M.N."/>
            <person name="Youngblut N.D."/>
            <person name="Metcalf M.E."/>
            <person name="Whitaker R.J."/>
            <person name="Metcalf W.W."/>
        </authorList>
    </citation>
    <scope>NUCLEOTIDE SEQUENCE [LARGE SCALE GENOMIC DNA]</scope>
    <source>
        <strain evidence="2">3</strain>
    </source>
</reference>